<evidence type="ECO:0000256" key="4">
    <source>
        <dbReference type="ARBA" id="ARBA00022679"/>
    </source>
</evidence>
<evidence type="ECO:0000256" key="7">
    <source>
        <dbReference type="SAM" id="MobiDB-lite"/>
    </source>
</evidence>
<protein>
    <submittedName>
        <fullName evidence="8">KDO2-lipid IV(A) lauroyltransferase</fullName>
    </submittedName>
</protein>
<evidence type="ECO:0000313" key="8">
    <source>
        <dbReference type="EMBL" id="MCP2331510.1"/>
    </source>
</evidence>
<evidence type="ECO:0000313" key="9">
    <source>
        <dbReference type="Proteomes" id="UP000791080"/>
    </source>
</evidence>
<keyword evidence="9" id="KW-1185">Reference proteome</keyword>
<keyword evidence="4" id="KW-0808">Transferase</keyword>
<evidence type="ECO:0000256" key="1">
    <source>
        <dbReference type="ARBA" id="ARBA00004533"/>
    </source>
</evidence>
<feature type="region of interest" description="Disordered" evidence="7">
    <location>
        <begin position="306"/>
        <end position="329"/>
    </location>
</feature>
<dbReference type="PANTHER" id="PTHR30606">
    <property type="entry name" value="LIPID A BIOSYNTHESIS LAUROYL ACYLTRANSFERASE"/>
    <property type="match status" value="1"/>
</dbReference>
<dbReference type="CDD" id="cd07984">
    <property type="entry name" value="LPLAT_LABLAT-like"/>
    <property type="match status" value="1"/>
</dbReference>
<sequence length="329" mass="35859">MSDTVARGADWRAALADRGYGAGWALVRTVPPPLADRLFTLGADLAFERRGRGVRQLARNLRRVVPDAGPAELARLVRTAMRSYARYWREAFQLPAVDHAAVRRTFDRGIENPSALDEAMSAGRGVVVALPHSGNWDMAGLWAAHRYGGLTTVVERLRPESVYERFVAYRESLGFEILPADGGRRTMMTMLERLRAGGLVCLVADRDLSSGGVPVDFFGERTRMPAGPAWLAARTGATLLPATTWFTPSGWGLRFARPVAAAGGAAGVAGATQAVADAFAEEIGRHPEDWHMLQPLWLSDLRARGRRAEPGDARVAPRTGRETVKEPRP</sequence>
<dbReference type="InterPro" id="IPR004960">
    <property type="entry name" value="LipA_acyltrans"/>
</dbReference>
<comment type="subcellular location">
    <subcellularLocation>
        <location evidence="1">Cell inner membrane</location>
    </subcellularLocation>
</comment>
<proteinExistence type="predicted"/>
<evidence type="ECO:0000256" key="5">
    <source>
        <dbReference type="ARBA" id="ARBA00023136"/>
    </source>
</evidence>
<dbReference type="RefSeq" id="WP_245588806.1">
    <property type="nucleotide sequence ID" value="NZ_AUBJ02000001.1"/>
</dbReference>
<evidence type="ECO:0000256" key="6">
    <source>
        <dbReference type="ARBA" id="ARBA00023315"/>
    </source>
</evidence>
<dbReference type="Pfam" id="PF03279">
    <property type="entry name" value="Lip_A_acyltrans"/>
    <property type="match status" value="1"/>
</dbReference>
<keyword evidence="5" id="KW-0472">Membrane</keyword>
<dbReference type="NCBIfam" id="NF005919">
    <property type="entry name" value="PRK07920.1"/>
    <property type="match status" value="1"/>
</dbReference>
<feature type="compositionally biased region" description="Basic and acidic residues" evidence="7">
    <location>
        <begin position="319"/>
        <end position="329"/>
    </location>
</feature>
<keyword evidence="2" id="KW-1003">Cell membrane</keyword>
<gene>
    <name evidence="8" type="ORF">G443_001780</name>
</gene>
<accession>A0ABT1JG90</accession>
<dbReference type="PANTHER" id="PTHR30606:SF10">
    <property type="entry name" value="PHOSPHATIDYLINOSITOL MANNOSIDE ACYLTRANSFERASE"/>
    <property type="match status" value="1"/>
</dbReference>
<reference evidence="8 9" key="1">
    <citation type="submission" date="2022-06" db="EMBL/GenBank/DDBJ databases">
        <title>Genomic Encyclopedia of Type Strains, Phase I: the one thousand microbial genomes (KMG-I) project.</title>
        <authorList>
            <person name="Kyrpides N."/>
        </authorList>
    </citation>
    <scope>NUCLEOTIDE SEQUENCE [LARGE SCALE GENOMIC DNA]</scope>
    <source>
        <strain evidence="8 9">DSM 43889</strain>
    </source>
</reference>
<evidence type="ECO:0000256" key="3">
    <source>
        <dbReference type="ARBA" id="ARBA00022519"/>
    </source>
</evidence>
<organism evidence="8 9">
    <name type="scientific">Actinoalloteichus caeruleus DSM 43889</name>
    <dbReference type="NCBI Taxonomy" id="1120930"/>
    <lineage>
        <taxon>Bacteria</taxon>
        <taxon>Bacillati</taxon>
        <taxon>Actinomycetota</taxon>
        <taxon>Actinomycetes</taxon>
        <taxon>Pseudonocardiales</taxon>
        <taxon>Pseudonocardiaceae</taxon>
        <taxon>Actinoalloteichus</taxon>
        <taxon>Actinoalloteichus cyanogriseus</taxon>
    </lineage>
</organism>
<keyword evidence="6" id="KW-0012">Acyltransferase</keyword>
<dbReference type="EMBL" id="AUBJ02000001">
    <property type="protein sequence ID" value="MCP2331510.1"/>
    <property type="molecule type" value="Genomic_DNA"/>
</dbReference>
<comment type="caution">
    <text evidence="8">The sequence shown here is derived from an EMBL/GenBank/DDBJ whole genome shotgun (WGS) entry which is preliminary data.</text>
</comment>
<dbReference type="Proteomes" id="UP000791080">
    <property type="component" value="Unassembled WGS sequence"/>
</dbReference>
<name>A0ABT1JG90_ACTCY</name>
<evidence type="ECO:0000256" key="2">
    <source>
        <dbReference type="ARBA" id="ARBA00022475"/>
    </source>
</evidence>
<keyword evidence="3" id="KW-0997">Cell inner membrane</keyword>